<evidence type="ECO:0000256" key="9">
    <source>
        <dbReference type="ARBA" id="ARBA00023004"/>
    </source>
</evidence>
<comment type="caution">
    <text evidence="14">The sequence shown here is derived from an EMBL/GenBank/DDBJ whole genome shotgun (WGS) entry which is preliminary data.</text>
</comment>
<reference evidence="14" key="1">
    <citation type="submission" date="2020-01" db="EMBL/GenBank/DDBJ databases">
        <title>Genome sequence of Kobresia littledalei, the first chromosome-level genome in the family Cyperaceae.</title>
        <authorList>
            <person name="Qu G."/>
        </authorList>
    </citation>
    <scope>NUCLEOTIDE SEQUENCE</scope>
    <source>
        <strain evidence="14">C.B.Clarke</strain>
        <tissue evidence="14">Leaf</tissue>
    </source>
</reference>
<feature type="binding site" description="axial binding residue" evidence="12">
    <location>
        <position position="135"/>
    </location>
    <ligand>
        <name>heme</name>
        <dbReference type="ChEBI" id="CHEBI:30413"/>
    </ligand>
    <ligandPart>
        <name>Fe</name>
        <dbReference type="ChEBI" id="CHEBI:18248"/>
    </ligandPart>
</feature>
<dbReference type="GO" id="GO:0005506">
    <property type="term" value="F:iron ion binding"/>
    <property type="evidence" value="ECO:0007669"/>
    <property type="project" value="InterPro"/>
</dbReference>
<evidence type="ECO:0000256" key="5">
    <source>
        <dbReference type="ARBA" id="ARBA00022692"/>
    </source>
</evidence>
<dbReference type="AlphaFoldDB" id="A0A833VGK9"/>
<keyword evidence="5" id="KW-0812">Transmembrane</keyword>
<accession>A0A833VGK9</accession>
<dbReference type="PRINTS" id="PR00385">
    <property type="entry name" value="P450"/>
</dbReference>
<comment type="cofactor">
    <cofactor evidence="1 12">
        <name>heme</name>
        <dbReference type="ChEBI" id="CHEBI:30413"/>
    </cofactor>
</comment>
<comment type="similarity">
    <text evidence="3 13">Belongs to the cytochrome P450 family.</text>
</comment>
<keyword evidence="15" id="KW-1185">Reference proteome</keyword>
<evidence type="ECO:0000256" key="1">
    <source>
        <dbReference type="ARBA" id="ARBA00001971"/>
    </source>
</evidence>
<evidence type="ECO:0000256" key="12">
    <source>
        <dbReference type="PIRSR" id="PIRSR602401-1"/>
    </source>
</evidence>
<dbReference type="InterPro" id="IPR052306">
    <property type="entry name" value="CYP450_71D"/>
</dbReference>
<comment type="subcellular location">
    <subcellularLocation>
        <location evidence="2">Membrane</location>
        <topology evidence="2">Single-pass membrane protein</topology>
    </subcellularLocation>
</comment>
<evidence type="ECO:0000313" key="14">
    <source>
        <dbReference type="EMBL" id="KAF3337961.1"/>
    </source>
</evidence>
<keyword evidence="7" id="KW-1133">Transmembrane helix</keyword>
<evidence type="ECO:0000256" key="13">
    <source>
        <dbReference type="RuleBase" id="RU000461"/>
    </source>
</evidence>
<evidence type="ECO:0000256" key="10">
    <source>
        <dbReference type="ARBA" id="ARBA00023033"/>
    </source>
</evidence>
<keyword evidence="4 12" id="KW-0349">Heme</keyword>
<dbReference type="InterPro" id="IPR017972">
    <property type="entry name" value="Cyt_P450_CS"/>
</dbReference>
<dbReference type="Proteomes" id="UP000623129">
    <property type="component" value="Unassembled WGS sequence"/>
</dbReference>
<evidence type="ECO:0000256" key="8">
    <source>
        <dbReference type="ARBA" id="ARBA00023002"/>
    </source>
</evidence>
<evidence type="ECO:0000256" key="3">
    <source>
        <dbReference type="ARBA" id="ARBA00010617"/>
    </source>
</evidence>
<keyword evidence="8 13" id="KW-0560">Oxidoreductase</keyword>
<dbReference type="InterPro" id="IPR036396">
    <property type="entry name" value="Cyt_P450_sf"/>
</dbReference>
<evidence type="ECO:0000256" key="6">
    <source>
        <dbReference type="ARBA" id="ARBA00022723"/>
    </source>
</evidence>
<keyword evidence="6 12" id="KW-0479">Metal-binding</keyword>
<keyword evidence="10 13" id="KW-0503">Monooxygenase</keyword>
<evidence type="ECO:0000256" key="7">
    <source>
        <dbReference type="ARBA" id="ARBA00022989"/>
    </source>
</evidence>
<name>A0A833VGK9_9POAL</name>
<dbReference type="EMBL" id="SWLB01000006">
    <property type="protein sequence ID" value="KAF3337961.1"/>
    <property type="molecule type" value="Genomic_DNA"/>
</dbReference>
<organism evidence="14 15">
    <name type="scientific">Carex littledalei</name>
    <dbReference type="NCBI Taxonomy" id="544730"/>
    <lineage>
        <taxon>Eukaryota</taxon>
        <taxon>Viridiplantae</taxon>
        <taxon>Streptophyta</taxon>
        <taxon>Embryophyta</taxon>
        <taxon>Tracheophyta</taxon>
        <taxon>Spermatophyta</taxon>
        <taxon>Magnoliopsida</taxon>
        <taxon>Liliopsida</taxon>
        <taxon>Poales</taxon>
        <taxon>Cyperaceae</taxon>
        <taxon>Cyperoideae</taxon>
        <taxon>Cariceae</taxon>
        <taxon>Carex</taxon>
        <taxon>Carex subgen. Euthyceras</taxon>
    </lineage>
</organism>
<dbReference type="PRINTS" id="PR00463">
    <property type="entry name" value="EP450I"/>
</dbReference>
<protein>
    <submittedName>
        <fullName evidence="14">Cytochrome P450 71D7</fullName>
    </submittedName>
</protein>
<keyword evidence="9 12" id="KW-0408">Iron</keyword>
<dbReference type="PANTHER" id="PTHR47953:SF19">
    <property type="entry name" value="OS06G0641600 PROTEIN"/>
    <property type="match status" value="1"/>
</dbReference>
<dbReference type="OrthoDB" id="1055148at2759"/>
<evidence type="ECO:0000256" key="11">
    <source>
        <dbReference type="ARBA" id="ARBA00023136"/>
    </source>
</evidence>
<evidence type="ECO:0000313" key="15">
    <source>
        <dbReference type="Proteomes" id="UP000623129"/>
    </source>
</evidence>
<evidence type="ECO:0000256" key="4">
    <source>
        <dbReference type="ARBA" id="ARBA00022617"/>
    </source>
</evidence>
<dbReference type="Gene3D" id="1.10.630.10">
    <property type="entry name" value="Cytochrome P450"/>
    <property type="match status" value="1"/>
</dbReference>
<dbReference type="GO" id="GO:0016705">
    <property type="term" value="F:oxidoreductase activity, acting on paired donors, with incorporation or reduction of molecular oxygen"/>
    <property type="evidence" value="ECO:0007669"/>
    <property type="project" value="InterPro"/>
</dbReference>
<dbReference type="GO" id="GO:0020037">
    <property type="term" value="F:heme binding"/>
    <property type="evidence" value="ECO:0007669"/>
    <property type="project" value="InterPro"/>
</dbReference>
<sequence>METVKAVILDLFGAGTETSATTIEWAMSELLRNPTTMKKAQSEVRELLKEAHKNTEAAPTCSSSSPKTVPRACRIFNYDIAEGMTVLINVWAIGRDPKYWEDPEEFKPERFMNSGIDFKGNDFEFLPFGSGRRMCAGVSLGLANTALALASLLYHFDWKLLDGLKSDEIDMSESSGLATRRKTPLLLYAVPRKTNIGIHGLGSAS</sequence>
<gene>
    <name evidence="14" type="ORF">FCM35_KLT18548</name>
</gene>
<dbReference type="InterPro" id="IPR001128">
    <property type="entry name" value="Cyt_P450"/>
</dbReference>
<keyword evidence="11" id="KW-0472">Membrane</keyword>
<dbReference type="GO" id="GO:0004497">
    <property type="term" value="F:monooxygenase activity"/>
    <property type="evidence" value="ECO:0007669"/>
    <property type="project" value="UniProtKB-KW"/>
</dbReference>
<dbReference type="PROSITE" id="PS00086">
    <property type="entry name" value="CYTOCHROME_P450"/>
    <property type="match status" value="1"/>
</dbReference>
<dbReference type="Pfam" id="PF00067">
    <property type="entry name" value="p450"/>
    <property type="match status" value="2"/>
</dbReference>
<proteinExistence type="inferred from homology"/>
<dbReference type="PANTHER" id="PTHR47953">
    <property type="entry name" value="OS08G0105600 PROTEIN"/>
    <property type="match status" value="1"/>
</dbReference>
<dbReference type="SUPFAM" id="SSF48264">
    <property type="entry name" value="Cytochrome P450"/>
    <property type="match status" value="1"/>
</dbReference>
<evidence type="ECO:0000256" key="2">
    <source>
        <dbReference type="ARBA" id="ARBA00004167"/>
    </source>
</evidence>
<dbReference type="InterPro" id="IPR002401">
    <property type="entry name" value="Cyt_P450_E_grp-I"/>
</dbReference>